<evidence type="ECO:0000259" key="2">
    <source>
        <dbReference type="SMART" id="SM00829"/>
    </source>
</evidence>
<dbReference type="OrthoDB" id="9787435at2"/>
<comment type="caution">
    <text evidence="3">The sequence shown here is derived from an EMBL/GenBank/DDBJ whole genome shotgun (WGS) entry which is preliminary data.</text>
</comment>
<gene>
    <name evidence="3" type="ORF">EBO34_18380</name>
</gene>
<dbReference type="Pfam" id="PF08240">
    <property type="entry name" value="ADH_N"/>
    <property type="match status" value="1"/>
</dbReference>
<dbReference type="CDD" id="cd08253">
    <property type="entry name" value="zeta_crystallin"/>
    <property type="match status" value="1"/>
</dbReference>
<dbReference type="Pfam" id="PF00107">
    <property type="entry name" value="ADH_zinc_N"/>
    <property type="match status" value="1"/>
</dbReference>
<dbReference type="InterPro" id="IPR051603">
    <property type="entry name" value="Zinc-ADH_QOR/CCCR"/>
</dbReference>
<dbReference type="Gene3D" id="3.40.50.720">
    <property type="entry name" value="NAD(P)-binding Rossmann-like Domain"/>
    <property type="match status" value="1"/>
</dbReference>
<protein>
    <submittedName>
        <fullName evidence="3">NADPH:quinone reductase</fullName>
    </submittedName>
</protein>
<dbReference type="SUPFAM" id="SSF51735">
    <property type="entry name" value="NAD(P)-binding Rossmann-fold domains"/>
    <property type="match status" value="1"/>
</dbReference>
<organism evidence="3 4">
    <name type="scientific">Alteribacter keqinensis</name>
    <dbReference type="NCBI Taxonomy" id="2483800"/>
    <lineage>
        <taxon>Bacteria</taxon>
        <taxon>Bacillati</taxon>
        <taxon>Bacillota</taxon>
        <taxon>Bacilli</taxon>
        <taxon>Bacillales</taxon>
        <taxon>Bacillaceae</taxon>
        <taxon>Alteribacter</taxon>
    </lineage>
</organism>
<dbReference type="Gene3D" id="3.90.180.10">
    <property type="entry name" value="Medium-chain alcohol dehydrogenases, catalytic domain"/>
    <property type="match status" value="1"/>
</dbReference>
<dbReference type="InterPro" id="IPR011032">
    <property type="entry name" value="GroES-like_sf"/>
</dbReference>
<dbReference type="AlphaFoldDB" id="A0A3M7TS71"/>
<accession>A0A3M7TS71</accession>
<dbReference type="PANTHER" id="PTHR44154">
    <property type="entry name" value="QUINONE OXIDOREDUCTASE"/>
    <property type="match status" value="1"/>
</dbReference>
<feature type="domain" description="Enoyl reductase (ER)" evidence="2">
    <location>
        <begin position="10"/>
        <end position="319"/>
    </location>
</feature>
<evidence type="ECO:0000313" key="3">
    <source>
        <dbReference type="EMBL" id="RNA67150.1"/>
    </source>
</evidence>
<dbReference type="PANTHER" id="PTHR44154:SF1">
    <property type="entry name" value="QUINONE OXIDOREDUCTASE"/>
    <property type="match status" value="1"/>
</dbReference>
<dbReference type="RefSeq" id="WP_122901307.1">
    <property type="nucleotide sequence ID" value="NZ_RHIB01000003.1"/>
</dbReference>
<keyword evidence="4" id="KW-1185">Reference proteome</keyword>
<sequence length="321" mass="34271">MKAVAYHEYGGADVLQVVELEKPEVGENDVLVQIGGSGLNPVDTYFRKGIRPVPHFPAVPHFDLGGMVVEAGSKVTNVKNGDRVWATNVMGGTAKEYASVPSEKLFKLPEHVTEAEGAAVAMAFMTAHLSLFHRAGLTSGETVLVYGGSGAVGHAAIQLAKQAGATVIATAGSNEKAEICHDAGADDVILYKEEKVVAKVEDLTGDMGVDMILDMSLSENIKNDLAMIKVGGRIVTIGSPVNNTPELPWRELNQKHASLMGVLLFTAPPEQLRKAGEEIASLLEDQKVKPHLAKTFPFEEATEAHQSLEDKVYNGNIVLVP</sequence>
<proteinExistence type="predicted"/>
<evidence type="ECO:0000256" key="1">
    <source>
        <dbReference type="ARBA" id="ARBA00022857"/>
    </source>
</evidence>
<dbReference type="InterPro" id="IPR013149">
    <property type="entry name" value="ADH-like_C"/>
</dbReference>
<evidence type="ECO:0000313" key="4">
    <source>
        <dbReference type="Proteomes" id="UP000278746"/>
    </source>
</evidence>
<dbReference type="InterPro" id="IPR036291">
    <property type="entry name" value="NAD(P)-bd_dom_sf"/>
</dbReference>
<dbReference type="SUPFAM" id="SSF50129">
    <property type="entry name" value="GroES-like"/>
    <property type="match status" value="1"/>
</dbReference>
<dbReference type="InterPro" id="IPR020843">
    <property type="entry name" value="ER"/>
</dbReference>
<dbReference type="EMBL" id="RHIB01000003">
    <property type="protein sequence ID" value="RNA67150.1"/>
    <property type="molecule type" value="Genomic_DNA"/>
</dbReference>
<dbReference type="Proteomes" id="UP000278746">
    <property type="component" value="Unassembled WGS sequence"/>
</dbReference>
<dbReference type="GO" id="GO:0016491">
    <property type="term" value="F:oxidoreductase activity"/>
    <property type="evidence" value="ECO:0007669"/>
    <property type="project" value="InterPro"/>
</dbReference>
<dbReference type="SMART" id="SM00829">
    <property type="entry name" value="PKS_ER"/>
    <property type="match status" value="1"/>
</dbReference>
<keyword evidence="1" id="KW-0521">NADP</keyword>
<name>A0A3M7TS71_9BACI</name>
<reference evidence="3 4" key="1">
    <citation type="submission" date="2018-10" db="EMBL/GenBank/DDBJ databases">
        <title>Bacillus Keqinensis sp. nov., a moderately halophilic bacterium isolated from a saline-alkaline lake.</title>
        <authorList>
            <person name="Wang H."/>
        </authorList>
    </citation>
    <scope>NUCLEOTIDE SEQUENCE [LARGE SCALE GENOMIC DNA]</scope>
    <source>
        <strain evidence="3 4">KQ-3</strain>
    </source>
</reference>
<dbReference type="InterPro" id="IPR013154">
    <property type="entry name" value="ADH-like_N"/>
</dbReference>